<accession>Q1GZK8</accession>
<evidence type="ECO:0000313" key="3">
    <source>
        <dbReference type="Proteomes" id="UP000002440"/>
    </source>
</evidence>
<proteinExistence type="predicted"/>
<dbReference type="Proteomes" id="UP000002440">
    <property type="component" value="Chromosome"/>
</dbReference>
<evidence type="ECO:0008006" key="4">
    <source>
        <dbReference type="Google" id="ProtNLM"/>
    </source>
</evidence>
<dbReference type="InterPro" id="IPR013424">
    <property type="entry name" value="Ice-binding_C"/>
</dbReference>
<feature type="chain" id="PRO_5004189817" description="PEP-CTERM protein-sorting domain-containing protein" evidence="1">
    <location>
        <begin position="19"/>
        <end position="182"/>
    </location>
</feature>
<dbReference type="RefSeq" id="WP_011480283.1">
    <property type="nucleotide sequence ID" value="NC_007947.1"/>
</dbReference>
<evidence type="ECO:0000256" key="1">
    <source>
        <dbReference type="SAM" id="SignalP"/>
    </source>
</evidence>
<dbReference type="KEGG" id="mfa:Mfla_2062"/>
<sequence length="182" mass="18738">MRKRLLVLGLAFPLASQASPGFNIQEIICSGEFTSSGEALLCGGDLSLSGGGIYSDFSISIEAGGSLSLDHLDVQVLSLSLIGKSILIGDGVHINVQNISLAGLDGAHGGVNLPPGAIISTGEYVLDYPRPGASQWIGPSANIPVVWDGTVALVPVPEPSIYSAMLVGVAALCWVSGRRRKV</sequence>
<reference evidence="2 3" key="1">
    <citation type="submission" date="2006-03" db="EMBL/GenBank/DDBJ databases">
        <title>Complete sequence of Methylobacillus flagellatus KT.</title>
        <authorList>
            <consortium name="US DOE Joint Genome Institute"/>
            <person name="Copeland A."/>
            <person name="Lucas S."/>
            <person name="Lapidus A."/>
            <person name="Barry K."/>
            <person name="Detter J.C."/>
            <person name="Glavina del Rio T."/>
            <person name="Hammon N."/>
            <person name="Israni S."/>
            <person name="Dalin E."/>
            <person name="Tice H."/>
            <person name="Pitluck S."/>
            <person name="Brettin T."/>
            <person name="Bruce D."/>
            <person name="Han C."/>
            <person name="Tapia R."/>
            <person name="Saunders E."/>
            <person name="Gilna P."/>
            <person name="Schmutz J."/>
            <person name="Larimer F."/>
            <person name="Land M."/>
            <person name="Kyrpides N."/>
            <person name="Anderson I."/>
            <person name="Richardson P."/>
        </authorList>
    </citation>
    <scope>NUCLEOTIDE SEQUENCE [LARGE SCALE GENOMIC DNA]</scope>
    <source>
        <strain evidence="3">KT / ATCC 51484 / DSM 6875</strain>
    </source>
</reference>
<dbReference type="HOGENOM" id="CLU_1480403_0_0_4"/>
<gene>
    <name evidence="2" type="ordered locus">Mfla_2062</name>
</gene>
<feature type="signal peptide" evidence="1">
    <location>
        <begin position="1"/>
        <end position="18"/>
    </location>
</feature>
<keyword evidence="1" id="KW-0732">Signal</keyword>
<organism evidence="2 3">
    <name type="scientific">Methylobacillus flagellatus (strain ATCC 51484 / DSM 6875 / VKM B-1610 / KT)</name>
    <dbReference type="NCBI Taxonomy" id="265072"/>
    <lineage>
        <taxon>Bacteria</taxon>
        <taxon>Pseudomonadati</taxon>
        <taxon>Pseudomonadota</taxon>
        <taxon>Betaproteobacteria</taxon>
        <taxon>Nitrosomonadales</taxon>
        <taxon>Methylophilaceae</taxon>
        <taxon>Methylobacillus</taxon>
    </lineage>
</organism>
<dbReference type="NCBIfam" id="TIGR02595">
    <property type="entry name" value="PEP_CTERM"/>
    <property type="match status" value="1"/>
</dbReference>
<name>Q1GZK8_METFK</name>
<dbReference type="EMBL" id="CP000284">
    <property type="protein sequence ID" value="ABE50329.1"/>
    <property type="molecule type" value="Genomic_DNA"/>
</dbReference>
<dbReference type="AlphaFoldDB" id="Q1GZK8"/>
<evidence type="ECO:0000313" key="2">
    <source>
        <dbReference type="EMBL" id="ABE50329.1"/>
    </source>
</evidence>
<protein>
    <recommendedName>
        <fullName evidence="4">PEP-CTERM protein-sorting domain-containing protein</fullName>
    </recommendedName>
</protein>
<keyword evidence="3" id="KW-1185">Reference proteome</keyword>